<proteinExistence type="predicted"/>
<reference evidence="2" key="1">
    <citation type="submission" date="2018-11" db="EMBL/GenBank/DDBJ databases">
        <authorList>
            <person name="Alioto T."/>
            <person name="Alioto T."/>
        </authorList>
    </citation>
    <scope>NUCLEOTIDE SEQUENCE</scope>
</reference>
<evidence type="ECO:0000313" key="2">
    <source>
        <dbReference type="EMBL" id="VDI09051.1"/>
    </source>
</evidence>
<evidence type="ECO:0000256" key="1">
    <source>
        <dbReference type="SAM" id="MobiDB-lite"/>
    </source>
</evidence>
<feature type="region of interest" description="Disordered" evidence="1">
    <location>
        <begin position="92"/>
        <end position="113"/>
    </location>
</feature>
<feature type="compositionally biased region" description="Polar residues" evidence="1">
    <location>
        <begin position="97"/>
        <end position="110"/>
    </location>
</feature>
<accession>A0A8B6CS59</accession>
<sequence>MHTFNDPETTGNSPKMCSFYEELGDIFGNSPAIIPVATGYNHRPEHNILHNLRFAATPTTHKTGRHHIEEKDGVNHAEAIDSHQNIFRILQPKKRLNQQSPSTTGKGNSSTRDHLHLRIPSWITNKDLFCRDEIHFTQNGMPKYYIAIKAAILKTRGIGTNKRLGKHNTSHINDDLITTPLASPTTDTVAETLRSKPSTSASLVTMKLPSTPVSTKTVVKCNTVLITSSRKRKTSSEDIKELQAQVLRGQLKEQTLNKPLTAW</sequence>
<dbReference type="Proteomes" id="UP000596742">
    <property type="component" value="Unassembled WGS sequence"/>
</dbReference>
<organism evidence="2 3">
    <name type="scientific">Mytilus galloprovincialis</name>
    <name type="common">Mediterranean mussel</name>
    <dbReference type="NCBI Taxonomy" id="29158"/>
    <lineage>
        <taxon>Eukaryota</taxon>
        <taxon>Metazoa</taxon>
        <taxon>Spiralia</taxon>
        <taxon>Lophotrochozoa</taxon>
        <taxon>Mollusca</taxon>
        <taxon>Bivalvia</taxon>
        <taxon>Autobranchia</taxon>
        <taxon>Pteriomorphia</taxon>
        <taxon>Mytilida</taxon>
        <taxon>Mytiloidea</taxon>
        <taxon>Mytilidae</taxon>
        <taxon>Mytilinae</taxon>
        <taxon>Mytilus</taxon>
    </lineage>
</organism>
<evidence type="ECO:0000313" key="3">
    <source>
        <dbReference type="Proteomes" id="UP000596742"/>
    </source>
</evidence>
<gene>
    <name evidence="2" type="ORF">MGAL_10B007330</name>
</gene>
<protein>
    <submittedName>
        <fullName evidence="2">Uncharacterized protein</fullName>
    </submittedName>
</protein>
<dbReference type="EMBL" id="UYJE01002251">
    <property type="protein sequence ID" value="VDI09051.1"/>
    <property type="molecule type" value="Genomic_DNA"/>
</dbReference>
<keyword evidence="3" id="KW-1185">Reference proteome</keyword>
<dbReference type="AlphaFoldDB" id="A0A8B6CS59"/>
<comment type="caution">
    <text evidence="2">The sequence shown here is derived from an EMBL/GenBank/DDBJ whole genome shotgun (WGS) entry which is preliminary data.</text>
</comment>
<dbReference type="OrthoDB" id="10455196at2759"/>
<name>A0A8B6CS59_MYTGA</name>